<keyword evidence="7 8" id="KW-0275">Fatty acid biosynthesis</keyword>
<evidence type="ECO:0000256" key="8">
    <source>
        <dbReference type="HAMAP-Rule" id="MF_00101"/>
    </source>
</evidence>
<keyword evidence="11" id="KW-1185">Reference proteome</keyword>
<feature type="binding site" evidence="8">
    <location>
        <position position="8"/>
    </location>
    <ligand>
        <name>Mg(2+)</name>
        <dbReference type="ChEBI" id="CHEBI:18420"/>
    </ligand>
</feature>
<dbReference type="RefSeq" id="WP_166231779.1">
    <property type="nucleotide sequence ID" value="NZ_CP049865.1"/>
</dbReference>
<evidence type="ECO:0000256" key="3">
    <source>
        <dbReference type="ARBA" id="ARBA00022723"/>
    </source>
</evidence>
<keyword evidence="8" id="KW-0963">Cytoplasm</keyword>
<evidence type="ECO:0000313" key="11">
    <source>
        <dbReference type="Proteomes" id="UP000501058"/>
    </source>
</evidence>
<evidence type="ECO:0000259" key="9">
    <source>
        <dbReference type="Pfam" id="PF01648"/>
    </source>
</evidence>
<dbReference type="KEGG" id="prv:G7070_02690"/>
<comment type="function">
    <text evidence="8">Transfers the 4'-phosphopantetheine moiety from coenzyme A to a Ser of acyl-carrier-protein.</text>
</comment>
<protein>
    <recommendedName>
        <fullName evidence="8">Holo-[acyl-carrier-protein] synthase</fullName>
        <shortName evidence="8">Holo-ACP synthase</shortName>
        <ecNumber evidence="8">2.7.8.7</ecNumber>
    </recommendedName>
    <alternativeName>
        <fullName evidence="8">4'-phosphopantetheinyl transferase AcpS</fullName>
    </alternativeName>
</protein>
<dbReference type="InterPro" id="IPR037143">
    <property type="entry name" value="4-PPantetheinyl_Trfase_dom_sf"/>
</dbReference>
<comment type="similarity">
    <text evidence="8">Belongs to the P-Pant transferase superfamily. AcpS family.</text>
</comment>
<dbReference type="GO" id="GO:0000287">
    <property type="term" value="F:magnesium ion binding"/>
    <property type="evidence" value="ECO:0007669"/>
    <property type="project" value="UniProtKB-UniRule"/>
</dbReference>
<gene>
    <name evidence="8" type="primary">acpS</name>
    <name evidence="10" type="ORF">G7070_02690</name>
</gene>
<dbReference type="NCBIfam" id="NF000832">
    <property type="entry name" value="PRK00070.3-2"/>
    <property type="match status" value="1"/>
</dbReference>
<proteinExistence type="inferred from homology"/>
<dbReference type="EMBL" id="CP049865">
    <property type="protein sequence ID" value="QIK71393.1"/>
    <property type="molecule type" value="Genomic_DNA"/>
</dbReference>
<evidence type="ECO:0000256" key="1">
    <source>
        <dbReference type="ARBA" id="ARBA00022516"/>
    </source>
</evidence>
<keyword evidence="1 8" id="KW-0444">Lipid biosynthesis</keyword>
<dbReference type="NCBIfam" id="TIGR00556">
    <property type="entry name" value="pantethn_trn"/>
    <property type="match status" value="1"/>
</dbReference>
<comment type="subcellular location">
    <subcellularLocation>
        <location evidence="8">Cytoplasm</location>
    </subcellularLocation>
</comment>
<keyword evidence="4 8" id="KW-0276">Fatty acid metabolism</keyword>
<evidence type="ECO:0000256" key="4">
    <source>
        <dbReference type="ARBA" id="ARBA00022832"/>
    </source>
</evidence>
<dbReference type="InterPro" id="IPR008278">
    <property type="entry name" value="4-PPantetheinyl_Trfase_dom"/>
</dbReference>
<evidence type="ECO:0000313" key="10">
    <source>
        <dbReference type="EMBL" id="QIK71393.1"/>
    </source>
</evidence>
<dbReference type="Proteomes" id="UP000501058">
    <property type="component" value="Chromosome"/>
</dbReference>
<keyword evidence="6 8" id="KW-0443">Lipid metabolism</keyword>
<keyword evidence="5 8" id="KW-0460">Magnesium</keyword>
<dbReference type="GO" id="GO:0008897">
    <property type="term" value="F:holo-[acyl-carrier-protein] synthase activity"/>
    <property type="evidence" value="ECO:0007669"/>
    <property type="project" value="UniProtKB-UniRule"/>
</dbReference>
<dbReference type="InterPro" id="IPR002582">
    <property type="entry name" value="ACPS"/>
</dbReference>
<evidence type="ECO:0000256" key="2">
    <source>
        <dbReference type="ARBA" id="ARBA00022679"/>
    </source>
</evidence>
<evidence type="ECO:0000256" key="6">
    <source>
        <dbReference type="ARBA" id="ARBA00023098"/>
    </source>
</evidence>
<dbReference type="HAMAP" id="MF_00101">
    <property type="entry name" value="AcpS"/>
    <property type="match status" value="1"/>
</dbReference>
<evidence type="ECO:0000256" key="7">
    <source>
        <dbReference type="ARBA" id="ARBA00023160"/>
    </source>
</evidence>
<comment type="cofactor">
    <cofactor evidence="8">
        <name>Mg(2+)</name>
        <dbReference type="ChEBI" id="CHEBI:18420"/>
    </cofactor>
</comment>
<sequence length="115" mass="11980">MILGIGVDVCSVDRISQARARPGFTDRVFTLAEQDGSDQTMAGRFAAKEALAKALGAPAGLRWSDCEVLADETGRPSLVVTGTVADRVEELGVSRLHVSISHDAGVAVAMVVVEG</sequence>
<dbReference type="EC" id="2.7.8.7" evidence="8"/>
<accession>A0A6G7Y3N5</accession>
<evidence type="ECO:0000256" key="5">
    <source>
        <dbReference type="ARBA" id="ARBA00022842"/>
    </source>
</evidence>
<dbReference type="NCBIfam" id="TIGR00516">
    <property type="entry name" value="acpS"/>
    <property type="match status" value="1"/>
</dbReference>
<dbReference type="SUPFAM" id="SSF56214">
    <property type="entry name" value="4'-phosphopantetheinyl transferase"/>
    <property type="match status" value="1"/>
</dbReference>
<dbReference type="Gene3D" id="3.90.470.20">
    <property type="entry name" value="4'-phosphopantetheinyl transferase domain"/>
    <property type="match status" value="1"/>
</dbReference>
<comment type="catalytic activity">
    <reaction evidence="8">
        <text>apo-[ACP] + CoA = holo-[ACP] + adenosine 3',5'-bisphosphate + H(+)</text>
        <dbReference type="Rhea" id="RHEA:12068"/>
        <dbReference type="Rhea" id="RHEA-COMP:9685"/>
        <dbReference type="Rhea" id="RHEA-COMP:9690"/>
        <dbReference type="ChEBI" id="CHEBI:15378"/>
        <dbReference type="ChEBI" id="CHEBI:29999"/>
        <dbReference type="ChEBI" id="CHEBI:57287"/>
        <dbReference type="ChEBI" id="CHEBI:58343"/>
        <dbReference type="ChEBI" id="CHEBI:64479"/>
        <dbReference type="EC" id="2.7.8.7"/>
    </reaction>
</comment>
<reference evidence="10 11" key="1">
    <citation type="submission" date="2020-03" db="EMBL/GenBank/DDBJ databases">
        <title>Propioniciclava sp. nov., isolated from Hydrophilus acuminatus.</title>
        <authorList>
            <person name="Hyun D.-W."/>
            <person name="Bae J.-W."/>
        </authorList>
    </citation>
    <scope>NUCLEOTIDE SEQUENCE [LARGE SCALE GENOMIC DNA]</scope>
    <source>
        <strain evidence="10 11">HDW11</strain>
    </source>
</reference>
<name>A0A6G7Y3N5_9ACTN</name>
<organism evidence="10 11">
    <name type="scientific">Propioniciclava coleopterorum</name>
    <dbReference type="NCBI Taxonomy" id="2714937"/>
    <lineage>
        <taxon>Bacteria</taxon>
        <taxon>Bacillati</taxon>
        <taxon>Actinomycetota</taxon>
        <taxon>Actinomycetes</taxon>
        <taxon>Propionibacteriales</taxon>
        <taxon>Propionibacteriaceae</taxon>
        <taxon>Propioniciclava</taxon>
    </lineage>
</organism>
<dbReference type="InterPro" id="IPR004568">
    <property type="entry name" value="Ppantetheine-prot_Trfase_dom"/>
</dbReference>
<dbReference type="GO" id="GO:0006633">
    <property type="term" value="P:fatty acid biosynthetic process"/>
    <property type="evidence" value="ECO:0007669"/>
    <property type="project" value="UniProtKB-UniRule"/>
</dbReference>
<keyword evidence="2 8" id="KW-0808">Transferase</keyword>
<dbReference type="AlphaFoldDB" id="A0A6G7Y3N5"/>
<feature type="domain" description="4'-phosphopantetheinyl transferase" evidence="9">
    <location>
        <begin position="4"/>
        <end position="95"/>
    </location>
</feature>
<feature type="binding site" evidence="8">
    <location>
        <position position="49"/>
    </location>
    <ligand>
        <name>Mg(2+)</name>
        <dbReference type="ChEBI" id="CHEBI:18420"/>
    </ligand>
</feature>
<keyword evidence="3 8" id="KW-0479">Metal-binding</keyword>
<dbReference type="GO" id="GO:0005737">
    <property type="term" value="C:cytoplasm"/>
    <property type="evidence" value="ECO:0007669"/>
    <property type="project" value="UniProtKB-SubCell"/>
</dbReference>
<dbReference type="Pfam" id="PF01648">
    <property type="entry name" value="ACPS"/>
    <property type="match status" value="1"/>
</dbReference>